<evidence type="ECO:0000313" key="1">
    <source>
        <dbReference type="EMBL" id="KAK3188396.1"/>
    </source>
</evidence>
<keyword evidence="2" id="KW-1185">Reference proteome</keyword>
<dbReference type="Proteomes" id="UP001281410">
    <property type="component" value="Unassembled WGS sequence"/>
</dbReference>
<gene>
    <name evidence="1" type="ORF">Dsin_027957</name>
</gene>
<sequence length="108" mass="11632">MIHRLRCNFIDIGDGFGHFGLATDDSSKELQPLSHSSNASSTGTAASLPIVSRLAKFSTVASFTSPQRLVMLLNRRIELVHSNRSSIYAQLGPTSNGLSAQATLKPFD</sequence>
<comment type="caution">
    <text evidence="1">The sequence shown here is derived from an EMBL/GenBank/DDBJ whole genome shotgun (WGS) entry which is preliminary data.</text>
</comment>
<name>A0AAE0DU29_9ROSI</name>
<dbReference type="AlphaFoldDB" id="A0AAE0DU29"/>
<dbReference type="EMBL" id="JANJYJ010000009">
    <property type="protein sequence ID" value="KAK3188396.1"/>
    <property type="molecule type" value="Genomic_DNA"/>
</dbReference>
<reference evidence="1" key="1">
    <citation type="journal article" date="2023" name="Plant J.">
        <title>Genome sequences and population genomics provide insights into the demographic history, inbreeding, and mutation load of two 'living fossil' tree species of Dipteronia.</title>
        <authorList>
            <person name="Feng Y."/>
            <person name="Comes H.P."/>
            <person name="Chen J."/>
            <person name="Zhu S."/>
            <person name="Lu R."/>
            <person name="Zhang X."/>
            <person name="Li P."/>
            <person name="Qiu J."/>
            <person name="Olsen K.M."/>
            <person name="Qiu Y."/>
        </authorList>
    </citation>
    <scope>NUCLEOTIDE SEQUENCE</scope>
    <source>
        <strain evidence="1">NBL</strain>
    </source>
</reference>
<proteinExistence type="predicted"/>
<accession>A0AAE0DU29</accession>
<protein>
    <submittedName>
        <fullName evidence="1">Uncharacterized protein</fullName>
    </submittedName>
</protein>
<organism evidence="1 2">
    <name type="scientific">Dipteronia sinensis</name>
    <dbReference type="NCBI Taxonomy" id="43782"/>
    <lineage>
        <taxon>Eukaryota</taxon>
        <taxon>Viridiplantae</taxon>
        <taxon>Streptophyta</taxon>
        <taxon>Embryophyta</taxon>
        <taxon>Tracheophyta</taxon>
        <taxon>Spermatophyta</taxon>
        <taxon>Magnoliopsida</taxon>
        <taxon>eudicotyledons</taxon>
        <taxon>Gunneridae</taxon>
        <taxon>Pentapetalae</taxon>
        <taxon>rosids</taxon>
        <taxon>malvids</taxon>
        <taxon>Sapindales</taxon>
        <taxon>Sapindaceae</taxon>
        <taxon>Hippocastanoideae</taxon>
        <taxon>Acereae</taxon>
        <taxon>Dipteronia</taxon>
    </lineage>
</organism>
<evidence type="ECO:0000313" key="2">
    <source>
        <dbReference type="Proteomes" id="UP001281410"/>
    </source>
</evidence>